<dbReference type="PANTHER" id="PTHR43420">
    <property type="entry name" value="ACETYLTRANSFERASE"/>
    <property type="match status" value="1"/>
</dbReference>
<dbReference type="CDD" id="cd04301">
    <property type="entry name" value="NAT_SF"/>
    <property type="match status" value="1"/>
</dbReference>
<sequence>MEYVFRFANPGDLAGLIELESQCFSHDRLSARSFQWMLSRAHACLLVAEAGGTLRGYALLLFHRGTSLARLYSLAIAPSARGHGVGALLLASAEKQALAHDCAYVRLEVRTDNRAAIALYERSGYRQFAVLNDYYQDHGNALRLEKRIAQHRATGARQVPYYQQTTDFTCGPACLLMAMAALQPQRKVERREEIQLWREATTVFMTAGHGGCSPQGLALAAWRRGFHVCLQVSVEGPLFLNGVRSEHKKALMRLVHDEFCEQLRHSDIEQVRAHPFNLAKVLSDGGQPVVLISSYRLTHSKAPHWVIVTDCDEDFVYLHDPDIDHSQHRSALDCQHMPVSHADFQRMCCFGASKLRASVIIYRRAA</sequence>
<dbReference type="SUPFAM" id="SSF55729">
    <property type="entry name" value="Acyl-CoA N-acyltransferases (Nat)"/>
    <property type="match status" value="1"/>
</dbReference>
<comment type="caution">
    <text evidence="4">The sequence shown here is derived from an EMBL/GenBank/DDBJ whole genome shotgun (WGS) entry which is preliminary data.</text>
</comment>
<proteinExistence type="predicted"/>
<dbReference type="Pfam" id="PF11814">
    <property type="entry name" value="DUF3335"/>
    <property type="match status" value="1"/>
</dbReference>
<evidence type="ECO:0000259" key="3">
    <source>
        <dbReference type="PROSITE" id="PS51186"/>
    </source>
</evidence>
<dbReference type="Pfam" id="PF00583">
    <property type="entry name" value="Acetyltransf_1"/>
    <property type="match status" value="1"/>
</dbReference>
<dbReference type="InterPro" id="IPR021770">
    <property type="entry name" value="DUF3335"/>
</dbReference>
<accession>A0A9W6NE54</accession>
<feature type="domain" description="N-acetyltransferase" evidence="3">
    <location>
        <begin position="3"/>
        <end position="149"/>
    </location>
</feature>
<reference evidence="4" key="1">
    <citation type="journal article" date="2014" name="Int. J. Syst. Evol. Microbiol.">
        <title>Complete genome sequence of Corynebacterium casei LMG S-19264T (=DSM 44701T), isolated from a smear-ripened cheese.</title>
        <authorList>
            <consortium name="US DOE Joint Genome Institute (JGI-PGF)"/>
            <person name="Walter F."/>
            <person name="Albersmeier A."/>
            <person name="Kalinowski J."/>
            <person name="Ruckert C."/>
        </authorList>
    </citation>
    <scope>NUCLEOTIDE SEQUENCE</scope>
    <source>
        <strain evidence="4">VKM B-2935</strain>
    </source>
</reference>
<protein>
    <submittedName>
        <fullName evidence="4">GNAT family acetyltransferase</fullName>
    </submittedName>
</protein>
<evidence type="ECO:0000313" key="5">
    <source>
        <dbReference type="Proteomes" id="UP001143328"/>
    </source>
</evidence>
<dbReference type="InterPro" id="IPR000182">
    <property type="entry name" value="GNAT_dom"/>
</dbReference>
<keyword evidence="5" id="KW-1185">Reference proteome</keyword>
<dbReference type="EMBL" id="BSFN01000001">
    <property type="protein sequence ID" value="GLK87385.1"/>
    <property type="molecule type" value="Genomic_DNA"/>
</dbReference>
<organism evidence="4 5">
    <name type="scientific">Pseudomonas turukhanskensis</name>
    <dbReference type="NCBI Taxonomy" id="1806536"/>
    <lineage>
        <taxon>Bacteria</taxon>
        <taxon>Pseudomonadati</taxon>
        <taxon>Pseudomonadota</taxon>
        <taxon>Gammaproteobacteria</taxon>
        <taxon>Pseudomonadales</taxon>
        <taxon>Pseudomonadaceae</taxon>
        <taxon>Pseudomonas</taxon>
    </lineage>
</organism>
<gene>
    <name evidence="4" type="ORF">GCM10017655_04470</name>
</gene>
<dbReference type="GO" id="GO:0016747">
    <property type="term" value="F:acyltransferase activity, transferring groups other than amino-acyl groups"/>
    <property type="evidence" value="ECO:0007669"/>
    <property type="project" value="InterPro"/>
</dbReference>
<dbReference type="PROSITE" id="PS51186">
    <property type="entry name" value="GNAT"/>
    <property type="match status" value="1"/>
</dbReference>
<evidence type="ECO:0000256" key="2">
    <source>
        <dbReference type="ARBA" id="ARBA00023315"/>
    </source>
</evidence>
<evidence type="ECO:0000256" key="1">
    <source>
        <dbReference type="ARBA" id="ARBA00022679"/>
    </source>
</evidence>
<dbReference type="InterPro" id="IPR016181">
    <property type="entry name" value="Acyl_CoA_acyltransferase"/>
</dbReference>
<dbReference type="AlphaFoldDB" id="A0A9W6NE54"/>
<reference evidence="4" key="2">
    <citation type="submission" date="2023-01" db="EMBL/GenBank/DDBJ databases">
        <authorList>
            <person name="Sun Q."/>
            <person name="Evtushenko L."/>
        </authorList>
    </citation>
    <scope>NUCLEOTIDE SEQUENCE</scope>
    <source>
        <strain evidence="4">VKM B-2935</strain>
    </source>
</reference>
<dbReference type="Gene3D" id="3.90.70.10">
    <property type="entry name" value="Cysteine proteinases"/>
    <property type="match status" value="1"/>
</dbReference>
<dbReference type="InterPro" id="IPR050680">
    <property type="entry name" value="YpeA/RimI_acetyltransf"/>
</dbReference>
<evidence type="ECO:0000313" key="4">
    <source>
        <dbReference type="EMBL" id="GLK87385.1"/>
    </source>
</evidence>
<keyword evidence="2" id="KW-0012">Acyltransferase</keyword>
<dbReference type="Proteomes" id="UP001143328">
    <property type="component" value="Unassembled WGS sequence"/>
</dbReference>
<keyword evidence="1" id="KW-0808">Transferase</keyword>
<dbReference type="RefSeq" id="WP_271193641.1">
    <property type="nucleotide sequence ID" value="NZ_BSFN01000001.1"/>
</dbReference>
<dbReference type="Gene3D" id="3.40.630.30">
    <property type="match status" value="1"/>
</dbReference>
<name>A0A9W6NE54_9PSED</name>